<dbReference type="InterPro" id="IPR016201">
    <property type="entry name" value="PSI"/>
</dbReference>
<accession>A0BSG0</accession>
<proteinExistence type="predicted"/>
<sequence length="1330" mass="149075">MMFILMSLILVSHQELLLKVDQCTCKQILSSFDCNQLSQCDWNNESGLCEDRKYTDSDSYCSINSTNCPVDGCALYQGICKPFSGCTIYQAKTHDECQKISRLCTGNGENCIQMEWTCDNYQNQIACQIDLEGYPCNWNKESNKCYQILKCQEIPQSYKTHQACYQVGIKYDLKCTAQQGGGCMDIAETCKNLPEVGCVIKLNGDSCFWNVSSCQDYICQNAPASNTTHEQCQSFLSTCTVNNEQKGCMQIASKCDDYQNKAQCVYAGEDLCVWSEMFCKDGDTICESKQTCKSWLCENASSTYNTDSLCRQFKHQCTVNNTNDGCIQRLDSCSKYEKQQQCVSLLDDSKKCFWNGTKCVDKTCDNATLSKYNESSCSRYMPQCTAGGDNKCVLKTCNTYLTENLCSKDYQNNKCSWSGSCKQKTCENASDDLITHSDCQQWLEGCTIKQDLKGCQNLADSCDAYKIEDQCHLAGTPKFQCLWINGLCVKKDCSFASLDIDNDEECLSYLGVCMISDKKRGCVNRKKNCPDLLEHQCSIPSQDTLCFWNQASSQCEFRQCTQGTSNSFQACQQFLPTCTVKHDGTNYLGCITKSDKCSAYKNEFMCIDSLIEGLCIWNKRVIPYACEKRSCQNSDQTASDEACNNFLSTCTVNSDQTQCMERKENCNLYLQEFNCRKTKSGSQCIWLNNVCTSKTCDKADKTYTSHQECQQFSKNCTTNGKGCIQIDQCSKYTTRSGCVIDQNNQLCVFQSSCNLLQCSDAPYSYSTDEQCKTYKSECTTNGNGCVLRTQCSDAYIQQACITDSKGNKCSWINNKCLDYNCSTAPANYVTELECHMHQPGCTVNQSGGCIKKGRCEDAKVQEACTSDKDKNQCVFSKGVCRDVLCSDMPYTNHYECVKFKSSCTSNGITCIPQSNCNKKIQSGCFIGSDGPCLWIKNTCYQYSSCTSLKFQTHQQCYEFSGECTTDGNTCIPIDKCANLNFNSCFQGTDGKCVYITKDQKCQLYTGCGSLQYDDHQNCQSLSDNCTTNGTKCIELGECSSYTQQISCQLNKNRKKCYYDSQAKKCVDLQCSHLQFTTHSQCNIELETCTSDNIKCIKIDKCETYQQNYCNLAPGLDGKCSYDLKEQKCRQIHCQELLENCSQISTCIDSGLGCVDYSTCDKYQTEKACKYGGSDGHCIWYQDEGKGKCKIMASCSDASSSIEACQSKMQTCQWTQTLTKSTCAQHTCSSKKQESSYCQPILDFSGKYYQICTISNGQCFSEKLSSLGASNCFSGTAYTYTWDSANSVCLQCGTVYNNKSDEKDDDDILPEQGMNSQVLFPMLYLIISIYI</sequence>
<dbReference type="InParanoid" id="A0BSG0"/>
<reference evidence="3 4" key="1">
    <citation type="journal article" date="2006" name="Nature">
        <title>Global trends of whole-genome duplications revealed by the ciliate Paramecium tetraurelia.</title>
        <authorList>
            <consortium name="Genoscope"/>
            <person name="Aury J.-M."/>
            <person name="Jaillon O."/>
            <person name="Duret L."/>
            <person name="Noel B."/>
            <person name="Jubin C."/>
            <person name="Porcel B.M."/>
            <person name="Segurens B."/>
            <person name="Daubin V."/>
            <person name="Anthouard V."/>
            <person name="Aiach N."/>
            <person name="Arnaiz O."/>
            <person name="Billaut A."/>
            <person name="Beisson J."/>
            <person name="Blanc I."/>
            <person name="Bouhouche K."/>
            <person name="Camara F."/>
            <person name="Duharcourt S."/>
            <person name="Guigo R."/>
            <person name="Gogendeau D."/>
            <person name="Katinka M."/>
            <person name="Keller A.-M."/>
            <person name="Kissmehl R."/>
            <person name="Klotz C."/>
            <person name="Koll F."/>
            <person name="Le Moue A."/>
            <person name="Lepere C."/>
            <person name="Malinsky S."/>
            <person name="Nowacki M."/>
            <person name="Nowak J.K."/>
            <person name="Plattner H."/>
            <person name="Poulain J."/>
            <person name="Ruiz F."/>
            <person name="Serrano V."/>
            <person name="Zagulski M."/>
            <person name="Dessen P."/>
            <person name="Betermier M."/>
            <person name="Weissenbach J."/>
            <person name="Scarpelli C."/>
            <person name="Schachter V."/>
            <person name="Sperling L."/>
            <person name="Meyer E."/>
            <person name="Cohen J."/>
            <person name="Wincker P."/>
        </authorList>
    </citation>
    <scope>NUCLEOTIDE SEQUENCE [LARGE SCALE GENOMIC DNA]</scope>
    <source>
        <strain evidence="3 4">Stock d4-2</strain>
    </source>
</reference>
<dbReference type="InterPro" id="IPR002895">
    <property type="entry name" value="Paramecium_SA"/>
</dbReference>
<keyword evidence="1" id="KW-0325">Glycoprotein</keyword>
<dbReference type="OrthoDB" id="4062651at2759"/>
<evidence type="ECO:0000256" key="1">
    <source>
        <dbReference type="ARBA" id="ARBA00023180"/>
    </source>
</evidence>
<dbReference type="SMART" id="SM00639">
    <property type="entry name" value="PSA"/>
    <property type="match status" value="17"/>
</dbReference>
<evidence type="ECO:0000313" key="3">
    <source>
        <dbReference type="EMBL" id="CAK61477.1"/>
    </source>
</evidence>
<protein>
    <recommendedName>
        <fullName evidence="2">PSI domain-containing protein</fullName>
    </recommendedName>
</protein>
<dbReference type="EMBL" id="CT868014">
    <property type="protein sequence ID" value="CAK61477.1"/>
    <property type="molecule type" value="Genomic_DNA"/>
</dbReference>
<dbReference type="Proteomes" id="UP000000600">
    <property type="component" value="Unassembled WGS sequence"/>
</dbReference>
<dbReference type="OMA" id="TELECHM"/>
<evidence type="ECO:0000259" key="2">
    <source>
        <dbReference type="SMART" id="SM00423"/>
    </source>
</evidence>
<dbReference type="Pfam" id="PF01508">
    <property type="entry name" value="Paramecium_SA"/>
    <property type="match status" value="17"/>
</dbReference>
<dbReference type="KEGG" id="ptm:GSPATT00031709001"/>
<dbReference type="RefSeq" id="XP_001428875.1">
    <property type="nucleotide sequence ID" value="XM_001428838.1"/>
</dbReference>
<dbReference type="GeneID" id="5014659"/>
<organism evidence="3 4">
    <name type="scientific">Paramecium tetraurelia</name>
    <dbReference type="NCBI Taxonomy" id="5888"/>
    <lineage>
        <taxon>Eukaryota</taxon>
        <taxon>Sar</taxon>
        <taxon>Alveolata</taxon>
        <taxon>Ciliophora</taxon>
        <taxon>Intramacronucleata</taxon>
        <taxon>Oligohymenophorea</taxon>
        <taxon>Peniculida</taxon>
        <taxon>Parameciidae</taxon>
        <taxon>Paramecium</taxon>
    </lineage>
</organism>
<gene>
    <name evidence="3" type="ORF">GSPATT00031709001</name>
</gene>
<feature type="domain" description="PSI" evidence="2">
    <location>
        <begin position="332"/>
        <end position="378"/>
    </location>
</feature>
<feature type="domain" description="PSI" evidence="2">
    <location>
        <begin position="117"/>
        <end position="165"/>
    </location>
</feature>
<name>A0BSG0_PARTE</name>
<keyword evidence="4" id="KW-1185">Reference proteome</keyword>
<dbReference type="HOGENOM" id="CLU_005973_0_0_1"/>
<evidence type="ECO:0000313" key="4">
    <source>
        <dbReference type="Proteomes" id="UP000000600"/>
    </source>
</evidence>
<feature type="domain" description="PSI" evidence="2">
    <location>
        <begin position="1037"/>
        <end position="1082"/>
    </location>
</feature>
<dbReference type="SMART" id="SM00423">
    <property type="entry name" value="PSI"/>
    <property type="match status" value="3"/>
</dbReference>